<protein>
    <submittedName>
        <fullName evidence="1">Uncharacterized protein</fullName>
    </submittedName>
</protein>
<organism evidence="1 2">
    <name type="scientific">Candidatus Avoscillospira avicola</name>
    <dbReference type="NCBI Taxonomy" id="2840706"/>
    <lineage>
        <taxon>Bacteria</taxon>
        <taxon>Bacillati</taxon>
        <taxon>Bacillota</taxon>
        <taxon>Clostridia</taxon>
        <taxon>Eubacteriales</taxon>
        <taxon>Oscillospiraceae</taxon>
        <taxon>Oscillospiraceae incertae sedis</taxon>
        <taxon>Candidatus Avoscillospira</taxon>
    </lineage>
</organism>
<reference evidence="1" key="1">
    <citation type="submission" date="2020-10" db="EMBL/GenBank/DDBJ databases">
        <authorList>
            <person name="Gilroy R."/>
        </authorList>
    </citation>
    <scope>NUCLEOTIDE SEQUENCE</scope>
    <source>
        <strain evidence="1">ChiBcec15-4380</strain>
    </source>
</reference>
<accession>A0A9D1IY42</accession>
<dbReference type="AlphaFoldDB" id="A0A9D1IY42"/>
<evidence type="ECO:0000313" key="2">
    <source>
        <dbReference type="Proteomes" id="UP000824239"/>
    </source>
</evidence>
<dbReference type="EMBL" id="DVHE01000082">
    <property type="protein sequence ID" value="HIR51697.1"/>
    <property type="molecule type" value="Genomic_DNA"/>
</dbReference>
<name>A0A9D1IY42_9FIRM</name>
<proteinExistence type="predicted"/>
<gene>
    <name evidence="1" type="ORF">IAA53_10580</name>
</gene>
<evidence type="ECO:0000313" key="1">
    <source>
        <dbReference type="EMBL" id="HIR51697.1"/>
    </source>
</evidence>
<reference evidence="1" key="2">
    <citation type="journal article" date="2021" name="PeerJ">
        <title>Extensive microbial diversity within the chicken gut microbiome revealed by metagenomics and culture.</title>
        <authorList>
            <person name="Gilroy R."/>
            <person name="Ravi A."/>
            <person name="Getino M."/>
            <person name="Pursley I."/>
            <person name="Horton D.L."/>
            <person name="Alikhan N.F."/>
            <person name="Baker D."/>
            <person name="Gharbi K."/>
            <person name="Hall N."/>
            <person name="Watson M."/>
            <person name="Adriaenssens E.M."/>
            <person name="Foster-Nyarko E."/>
            <person name="Jarju S."/>
            <person name="Secka A."/>
            <person name="Antonio M."/>
            <person name="Oren A."/>
            <person name="Chaudhuri R.R."/>
            <person name="La Ragione R."/>
            <person name="Hildebrand F."/>
            <person name="Pallen M.J."/>
        </authorList>
    </citation>
    <scope>NUCLEOTIDE SEQUENCE</scope>
    <source>
        <strain evidence="1">ChiBcec15-4380</strain>
    </source>
</reference>
<dbReference type="Proteomes" id="UP000824239">
    <property type="component" value="Unassembled WGS sequence"/>
</dbReference>
<sequence length="172" mass="19778">MRTYTFRGKAAHIRPPTENGNDCGGTHRLAKAGKDGIILTEDMGLQQRMMIGPKLREAFCAPRCKRIFGAVHSRCLGRIFHNRPCVYAKPGSPLRRWREVRWIIRVPAMGFYAWKSAQEAKRYPDFRGNSQISKSTKNESLNLMIYFIEGFPEYSVKYTYIAVVKMDNRVVG</sequence>
<comment type="caution">
    <text evidence="1">The sequence shown here is derived from an EMBL/GenBank/DDBJ whole genome shotgun (WGS) entry which is preliminary data.</text>
</comment>